<feature type="domain" description="Cytochrome c assembly protein" evidence="2">
    <location>
        <begin position="97"/>
        <end position="282"/>
    </location>
</feature>
<dbReference type="InterPro" id="IPR002541">
    <property type="entry name" value="Cyt_c_assembly"/>
</dbReference>
<gene>
    <name evidence="3" type="ORF">EXJ73_08230</name>
</gene>
<sequence>MSLSPAPLGGAAAAAQGVEPGLALAIASALALLGYIWIGLLRARVVDGAPAARRPMRSVPPMALAWTAQFVALYLDISGYGLATPGARFGFAPALSMTMWLVLTVYLVESRFLPLHSVRRVLAWLAAAAVLLAWSFPGESRPLAASPWAPLHWVLGLASYGLFGVAVLHAALLNRAEQQMRRRQPTPGGLPLLQLERLTFQFVAAGVGVLSLAILLGWWFTPHWKWDHKNLLAVLGWLVLTGLLVGRRLYGWRGRRATRWLYAGAGLLLLSYAGSRFVLEVILQRAVAGGGA</sequence>
<feature type="transmembrane region" description="Helical" evidence="1">
    <location>
        <begin position="198"/>
        <end position="219"/>
    </location>
</feature>
<feature type="transmembrane region" description="Helical" evidence="1">
    <location>
        <begin position="231"/>
        <end position="249"/>
    </location>
</feature>
<keyword evidence="4" id="KW-1185">Reference proteome</keyword>
<feature type="transmembrane region" description="Helical" evidence="1">
    <location>
        <begin position="150"/>
        <end position="173"/>
    </location>
</feature>
<dbReference type="GO" id="GO:0017004">
    <property type="term" value="P:cytochrome complex assembly"/>
    <property type="evidence" value="ECO:0007669"/>
    <property type="project" value="InterPro"/>
</dbReference>
<evidence type="ECO:0000313" key="4">
    <source>
        <dbReference type="Proteomes" id="UP001152766"/>
    </source>
</evidence>
<keyword evidence="1" id="KW-0472">Membrane</keyword>
<accession>A0A9X4LEK3</accession>
<comment type="caution">
    <text evidence="3">The sequence shown here is derived from an EMBL/GenBank/DDBJ whole genome shotgun (WGS) entry which is preliminary data.</text>
</comment>
<dbReference type="GO" id="GO:0020037">
    <property type="term" value="F:heme binding"/>
    <property type="evidence" value="ECO:0007669"/>
    <property type="project" value="InterPro"/>
</dbReference>
<feature type="transmembrane region" description="Helical" evidence="1">
    <location>
        <begin position="62"/>
        <end position="83"/>
    </location>
</feature>
<dbReference type="Proteomes" id="UP001152766">
    <property type="component" value="Unassembled WGS sequence"/>
</dbReference>
<feature type="transmembrane region" description="Helical" evidence="1">
    <location>
        <begin position="20"/>
        <end position="41"/>
    </location>
</feature>
<proteinExistence type="predicted"/>
<evidence type="ECO:0000259" key="2">
    <source>
        <dbReference type="Pfam" id="PF01578"/>
    </source>
</evidence>
<keyword evidence="1" id="KW-0812">Transmembrane</keyword>
<dbReference type="PANTHER" id="PTHR38034:SF1">
    <property type="entry name" value="INNER MEMBRANE PROTEIN YPJD"/>
    <property type="match status" value="1"/>
</dbReference>
<dbReference type="AlphaFoldDB" id="A0A9X4LEK3"/>
<name>A0A9X4LEK3_9BURK</name>
<dbReference type="InterPro" id="IPR052372">
    <property type="entry name" value="YpjD/HemX"/>
</dbReference>
<evidence type="ECO:0000256" key="1">
    <source>
        <dbReference type="SAM" id="Phobius"/>
    </source>
</evidence>
<dbReference type="RefSeq" id="WP_268148874.1">
    <property type="nucleotide sequence ID" value="NZ_JAPPUW010000005.1"/>
</dbReference>
<evidence type="ECO:0000313" key="3">
    <source>
        <dbReference type="EMBL" id="MDG0862456.1"/>
    </source>
</evidence>
<dbReference type="PANTHER" id="PTHR38034">
    <property type="entry name" value="INNER MEMBRANE PROTEIN YPJD"/>
    <property type="match status" value="1"/>
</dbReference>
<protein>
    <submittedName>
        <fullName evidence="3">Cytochrome C assembly protein</fullName>
    </submittedName>
</protein>
<dbReference type="EMBL" id="SGUG01000009">
    <property type="protein sequence ID" value="MDG0862456.1"/>
    <property type="molecule type" value="Genomic_DNA"/>
</dbReference>
<feature type="transmembrane region" description="Helical" evidence="1">
    <location>
        <begin position="89"/>
        <end position="109"/>
    </location>
</feature>
<feature type="transmembrane region" description="Helical" evidence="1">
    <location>
        <begin position="261"/>
        <end position="279"/>
    </location>
</feature>
<organism evidence="3 4">
    <name type="scientific">Pelomonas aquatica</name>
    <dbReference type="NCBI Taxonomy" id="431058"/>
    <lineage>
        <taxon>Bacteria</taxon>
        <taxon>Pseudomonadati</taxon>
        <taxon>Pseudomonadota</taxon>
        <taxon>Betaproteobacteria</taxon>
        <taxon>Burkholderiales</taxon>
        <taxon>Sphaerotilaceae</taxon>
        <taxon>Roseateles</taxon>
    </lineage>
</organism>
<keyword evidence="1" id="KW-1133">Transmembrane helix</keyword>
<dbReference type="Pfam" id="PF01578">
    <property type="entry name" value="Cytochrom_C_asm"/>
    <property type="match status" value="1"/>
</dbReference>
<feature type="transmembrane region" description="Helical" evidence="1">
    <location>
        <begin position="121"/>
        <end position="138"/>
    </location>
</feature>
<reference evidence="3" key="1">
    <citation type="submission" date="2019-02" db="EMBL/GenBank/DDBJ databases">
        <title>Draft genome of the type strain Pelomonas aquatica CCUG 52575T.</title>
        <authorList>
            <person name="Gomila M."/>
            <person name="Lalucat J."/>
        </authorList>
    </citation>
    <scope>NUCLEOTIDE SEQUENCE</scope>
    <source>
        <strain evidence="3">CCUG 52575</strain>
    </source>
</reference>